<dbReference type="Pfam" id="PF08282">
    <property type="entry name" value="Hydrolase_3"/>
    <property type="match status" value="1"/>
</dbReference>
<feature type="transmembrane region" description="Helical" evidence="9">
    <location>
        <begin position="241"/>
        <end position="261"/>
    </location>
</feature>
<dbReference type="GO" id="GO:0005886">
    <property type="term" value="C:plasma membrane"/>
    <property type="evidence" value="ECO:0007669"/>
    <property type="project" value="UniProtKB-SubCell"/>
</dbReference>
<dbReference type="PANTHER" id="PTHR43294">
    <property type="entry name" value="SODIUM/POTASSIUM-TRANSPORTING ATPASE SUBUNIT ALPHA"/>
    <property type="match status" value="1"/>
</dbReference>
<feature type="transmembrane region" description="Helical" evidence="9">
    <location>
        <begin position="840"/>
        <end position="858"/>
    </location>
</feature>
<dbReference type="GO" id="GO:0016887">
    <property type="term" value="F:ATP hydrolysis activity"/>
    <property type="evidence" value="ECO:0007669"/>
    <property type="project" value="InterPro"/>
</dbReference>
<comment type="caution">
    <text evidence="11">The sequence shown here is derived from an EMBL/GenBank/DDBJ whole genome shotgun (WGS) entry which is preliminary data.</text>
</comment>
<evidence type="ECO:0000256" key="1">
    <source>
        <dbReference type="ARBA" id="ARBA00004651"/>
    </source>
</evidence>
<evidence type="ECO:0000313" key="11">
    <source>
        <dbReference type="EMBL" id="KKN87666.1"/>
    </source>
</evidence>
<evidence type="ECO:0000256" key="8">
    <source>
        <dbReference type="ARBA" id="ARBA00023136"/>
    </source>
</evidence>
<protein>
    <recommendedName>
        <fullName evidence="10">Cation-transporting P-type ATPase N-terminal domain-containing protein</fullName>
    </recommendedName>
</protein>
<gene>
    <name evidence="11" type="ORF">LCGC14_0257170</name>
</gene>
<keyword evidence="2" id="KW-1003">Cell membrane</keyword>
<keyword evidence="8 9" id="KW-0472">Membrane</keyword>
<dbReference type="EMBL" id="LAZR01000136">
    <property type="protein sequence ID" value="KKN87666.1"/>
    <property type="molecule type" value="Genomic_DNA"/>
</dbReference>
<dbReference type="SUPFAM" id="SSF81653">
    <property type="entry name" value="Calcium ATPase, transduction domain A"/>
    <property type="match status" value="1"/>
</dbReference>
<dbReference type="SFLD" id="SFLDS00003">
    <property type="entry name" value="Haloacid_Dehalogenase"/>
    <property type="match status" value="1"/>
</dbReference>
<dbReference type="InterPro" id="IPR050510">
    <property type="entry name" value="Cation_transp_ATPase_P-type"/>
</dbReference>
<dbReference type="InterPro" id="IPR059000">
    <property type="entry name" value="ATPase_P-type_domA"/>
</dbReference>
<dbReference type="GO" id="GO:0030007">
    <property type="term" value="P:intracellular potassium ion homeostasis"/>
    <property type="evidence" value="ECO:0007669"/>
    <property type="project" value="TreeGrafter"/>
</dbReference>
<evidence type="ECO:0000256" key="5">
    <source>
        <dbReference type="ARBA" id="ARBA00022840"/>
    </source>
</evidence>
<dbReference type="GO" id="GO:1990573">
    <property type="term" value="P:potassium ion import across plasma membrane"/>
    <property type="evidence" value="ECO:0007669"/>
    <property type="project" value="TreeGrafter"/>
</dbReference>
<feature type="transmembrane region" description="Helical" evidence="9">
    <location>
        <begin position="84"/>
        <end position="100"/>
    </location>
</feature>
<dbReference type="Pfam" id="PF13246">
    <property type="entry name" value="Cation_ATPase"/>
    <property type="match status" value="1"/>
</dbReference>
<dbReference type="SFLD" id="SFLDF00027">
    <property type="entry name" value="p-type_atpase"/>
    <property type="match status" value="1"/>
</dbReference>
<evidence type="ECO:0000256" key="9">
    <source>
        <dbReference type="SAM" id="Phobius"/>
    </source>
</evidence>
<reference evidence="11" key="1">
    <citation type="journal article" date="2015" name="Nature">
        <title>Complex archaea that bridge the gap between prokaryotes and eukaryotes.</title>
        <authorList>
            <person name="Spang A."/>
            <person name="Saw J.H."/>
            <person name="Jorgensen S.L."/>
            <person name="Zaremba-Niedzwiedzka K."/>
            <person name="Martijn J."/>
            <person name="Lind A.E."/>
            <person name="van Eijk R."/>
            <person name="Schleper C."/>
            <person name="Guy L."/>
            <person name="Ettema T.J."/>
        </authorList>
    </citation>
    <scope>NUCLEOTIDE SEQUENCE</scope>
</reference>
<feature type="transmembrane region" description="Helical" evidence="9">
    <location>
        <begin position="60"/>
        <end position="78"/>
    </location>
</feature>
<dbReference type="InterPro" id="IPR044492">
    <property type="entry name" value="P_typ_ATPase_HD_dom"/>
</dbReference>
<proteinExistence type="predicted"/>
<dbReference type="GO" id="GO:0006883">
    <property type="term" value="P:intracellular sodium ion homeostasis"/>
    <property type="evidence" value="ECO:0007669"/>
    <property type="project" value="TreeGrafter"/>
</dbReference>
<dbReference type="InterPro" id="IPR008250">
    <property type="entry name" value="ATPase_P-typ_transduc_dom_A_sf"/>
</dbReference>
<evidence type="ECO:0000256" key="2">
    <source>
        <dbReference type="ARBA" id="ARBA00022475"/>
    </source>
</evidence>
<dbReference type="SUPFAM" id="SSF81665">
    <property type="entry name" value="Calcium ATPase, transmembrane domain M"/>
    <property type="match status" value="1"/>
</dbReference>
<dbReference type="InterPro" id="IPR004014">
    <property type="entry name" value="ATPase_P-typ_cation-transptr_N"/>
</dbReference>
<dbReference type="GO" id="GO:0036376">
    <property type="term" value="P:sodium ion export across plasma membrane"/>
    <property type="evidence" value="ECO:0007669"/>
    <property type="project" value="TreeGrafter"/>
</dbReference>
<keyword evidence="6" id="KW-1278">Translocase</keyword>
<dbReference type="PROSITE" id="PS00154">
    <property type="entry name" value="ATPASE_E1_E2"/>
    <property type="match status" value="1"/>
</dbReference>
<dbReference type="PRINTS" id="PR00119">
    <property type="entry name" value="CATATPASE"/>
</dbReference>
<dbReference type="Gene3D" id="2.70.150.10">
    <property type="entry name" value="Calcium-transporting ATPase, cytoplasmic transduction domain A"/>
    <property type="match status" value="1"/>
</dbReference>
<dbReference type="Pfam" id="PF00690">
    <property type="entry name" value="Cation_ATPase_N"/>
    <property type="match status" value="1"/>
</dbReference>
<name>A0A0F9WNE1_9ZZZZ</name>
<sequence>MIKETFWHNLSIRETGIILKTDLKKGLSEEEAKDRQKKVGKNLLPTEKPLSGVKIFLEQFRSPLIYILVIAGVITLFLKEYTDSIVIFGAVILNTIVGFFQENKANQALRELKKTIMPEAKVLRGGNEKVINSSDLVLGDVFILDPGDKIPADGRLIEAYNLKVNEATLTGEWISAEKKIDIFPKKTPLADRDNMVYMGTIIEEGKGRVVVSGIGIQTEVGKIAQMVKETKEEKTPYQKRLLHFTKIIGLIVIIMSIFIFLEGILTGGKFIEMFTVAVAVAVAAIPEGLPIAITVVLSLGMQRILKRRGLVRKLLAAETLGSTSVICTDKTGTLTEGNMQVAGIYTGTKELLSDGQKYSERVDRDGVESHILALKIATLCGEAFIENPDKPLEEWIIRGRPTDKALLVAGIQAGLDKKELEKEQPKIIDLPFSSSLRHSASLHRFSERENILYILGAPEKILEKSRYIEIDGKQKLLSEEKIRELNKKYETLAVQGQRILATAYRKIAVSKEKAPSLESFEEFSQDLIFVGFIALRDPLRKEAKRAIKICRQAGIRIILVTGDHRLTAKAVATEIGFKISEKNIFEGEDLDKLSDEEFAKRLKEIQIYARVEPKHKIRIIKAWQDKGEVVAMTGDGINDAPALKKADIGIALGSGTDVAKETSDLILLSDSFDIIVAAIEEGRAIIDNIRKVITYVLSDSFTEVILIGTAIMISRITGNSFILPVTAVQILWVNLIEDGLPSVALAFEPKDKDLMERKPYGHRIPLMTKEMKVLIFIIGIITDIILLGLFFWLIKYSGYRITHIQSMIFVGLTIGSLFYVFSCKSLRKNIWSINIFSNKFLIFSWFIGVIALLAALYLEPLQKLLGTEPLLNPFDWVLLLSLGLLNLLLIEGAKYYFIRKKKFD</sequence>
<keyword evidence="5" id="KW-0067">ATP-binding</keyword>
<dbReference type="InterPro" id="IPR023214">
    <property type="entry name" value="HAD_sf"/>
</dbReference>
<accession>A0A0F9WNE1</accession>
<evidence type="ECO:0000256" key="7">
    <source>
        <dbReference type="ARBA" id="ARBA00022989"/>
    </source>
</evidence>
<dbReference type="Gene3D" id="1.20.1110.10">
    <property type="entry name" value="Calcium-transporting ATPase, transmembrane domain"/>
    <property type="match status" value="1"/>
</dbReference>
<keyword evidence="4" id="KW-0547">Nucleotide-binding</keyword>
<keyword evidence="3 9" id="KW-0812">Transmembrane</keyword>
<organism evidence="11">
    <name type="scientific">marine sediment metagenome</name>
    <dbReference type="NCBI Taxonomy" id="412755"/>
    <lineage>
        <taxon>unclassified sequences</taxon>
        <taxon>metagenomes</taxon>
        <taxon>ecological metagenomes</taxon>
    </lineage>
</organism>
<feature type="transmembrane region" description="Helical" evidence="9">
    <location>
        <begin position="878"/>
        <end position="898"/>
    </location>
</feature>
<dbReference type="AlphaFoldDB" id="A0A0F9WNE1"/>
<dbReference type="Gene3D" id="3.40.50.1000">
    <property type="entry name" value="HAD superfamily/HAD-like"/>
    <property type="match status" value="1"/>
</dbReference>
<dbReference type="Pfam" id="PF00689">
    <property type="entry name" value="Cation_ATPase_C"/>
    <property type="match status" value="1"/>
</dbReference>
<dbReference type="GO" id="GO:0005524">
    <property type="term" value="F:ATP binding"/>
    <property type="evidence" value="ECO:0007669"/>
    <property type="project" value="UniProtKB-KW"/>
</dbReference>
<feature type="transmembrane region" description="Helical" evidence="9">
    <location>
        <begin position="773"/>
        <end position="794"/>
    </location>
</feature>
<dbReference type="Pfam" id="PF00122">
    <property type="entry name" value="E1-E2_ATPase"/>
    <property type="match status" value="1"/>
</dbReference>
<dbReference type="SMART" id="SM00831">
    <property type="entry name" value="Cation_ATPase_N"/>
    <property type="match status" value="1"/>
</dbReference>
<feature type="domain" description="Cation-transporting P-type ATPase N-terminal" evidence="10">
    <location>
        <begin position="6"/>
        <end position="80"/>
    </location>
</feature>
<dbReference type="InterPro" id="IPR023298">
    <property type="entry name" value="ATPase_P-typ_TM_dom_sf"/>
</dbReference>
<dbReference type="SUPFAM" id="SSF56784">
    <property type="entry name" value="HAD-like"/>
    <property type="match status" value="1"/>
</dbReference>
<keyword evidence="7 9" id="KW-1133">Transmembrane helix</keyword>
<dbReference type="SUPFAM" id="SSF81660">
    <property type="entry name" value="Metal cation-transporting ATPase, ATP-binding domain N"/>
    <property type="match status" value="1"/>
</dbReference>
<evidence type="ECO:0000256" key="4">
    <source>
        <dbReference type="ARBA" id="ARBA00022741"/>
    </source>
</evidence>
<dbReference type="GO" id="GO:1902600">
    <property type="term" value="P:proton transmembrane transport"/>
    <property type="evidence" value="ECO:0007669"/>
    <property type="project" value="TreeGrafter"/>
</dbReference>
<dbReference type="InterPro" id="IPR001757">
    <property type="entry name" value="P_typ_ATPase"/>
</dbReference>
<dbReference type="PRINTS" id="PR00120">
    <property type="entry name" value="HATPASE"/>
</dbReference>
<dbReference type="InterPro" id="IPR036412">
    <property type="entry name" value="HAD-like_sf"/>
</dbReference>
<dbReference type="GO" id="GO:0005391">
    <property type="term" value="F:P-type sodium:potassium-exchanging transporter activity"/>
    <property type="evidence" value="ECO:0007669"/>
    <property type="project" value="TreeGrafter"/>
</dbReference>
<dbReference type="PANTHER" id="PTHR43294:SF21">
    <property type="entry name" value="CATION TRANSPORTING ATPASE"/>
    <property type="match status" value="1"/>
</dbReference>
<dbReference type="InterPro" id="IPR023299">
    <property type="entry name" value="ATPase_P-typ_cyto_dom_N"/>
</dbReference>
<dbReference type="Gene3D" id="3.40.1110.10">
    <property type="entry name" value="Calcium-transporting ATPase, cytoplasmic domain N"/>
    <property type="match status" value="1"/>
</dbReference>
<feature type="transmembrane region" description="Helical" evidence="9">
    <location>
        <begin position="800"/>
        <end position="820"/>
    </location>
</feature>
<dbReference type="InterPro" id="IPR018303">
    <property type="entry name" value="ATPase_P-typ_P_site"/>
</dbReference>
<dbReference type="SFLD" id="SFLDG00002">
    <property type="entry name" value="C1.7:_P-type_atpase_like"/>
    <property type="match status" value="1"/>
</dbReference>
<comment type="subcellular location">
    <subcellularLocation>
        <location evidence="1">Cell membrane</location>
        <topology evidence="1">Multi-pass membrane protein</topology>
    </subcellularLocation>
</comment>
<dbReference type="NCBIfam" id="TIGR01494">
    <property type="entry name" value="ATPase_P-type"/>
    <property type="match status" value="2"/>
</dbReference>
<feature type="transmembrane region" description="Helical" evidence="9">
    <location>
        <begin position="273"/>
        <end position="299"/>
    </location>
</feature>
<evidence type="ECO:0000256" key="6">
    <source>
        <dbReference type="ARBA" id="ARBA00022967"/>
    </source>
</evidence>
<evidence type="ECO:0000259" key="10">
    <source>
        <dbReference type="SMART" id="SM00831"/>
    </source>
</evidence>
<evidence type="ECO:0000256" key="3">
    <source>
        <dbReference type="ARBA" id="ARBA00022692"/>
    </source>
</evidence>
<dbReference type="InterPro" id="IPR006068">
    <property type="entry name" value="ATPase_P-typ_cation-transptr_C"/>
</dbReference>